<gene>
    <name evidence="1" type="ORF">Defa_29040</name>
    <name evidence="2" type="ORF">Defa_29840</name>
</gene>
<dbReference type="EMBL" id="BAAFSG010000002">
    <property type="protein sequence ID" value="GAB1255497.1"/>
    <property type="molecule type" value="Genomic_DNA"/>
</dbReference>
<protein>
    <submittedName>
        <fullName evidence="1">Uncharacterized protein</fullName>
    </submittedName>
</protein>
<keyword evidence="3" id="KW-1185">Reference proteome</keyword>
<evidence type="ECO:0000313" key="2">
    <source>
        <dbReference type="EMBL" id="GAB1255497.1"/>
    </source>
</evidence>
<evidence type="ECO:0000313" key="3">
    <source>
        <dbReference type="Proteomes" id="UP001628192"/>
    </source>
</evidence>
<organism evidence="1 3">
    <name type="scientific">Desulfovibrio falkowii</name>
    <dbReference type="NCBI Taxonomy" id="3136602"/>
    <lineage>
        <taxon>Bacteria</taxon>
        <taxon>Pseudomonadati</taxon>
        <taxon>Thermodesulfobacteriota</taxon>
        <taxon>Desulfovibrionia</taxon>
        <taxon>Desulfovibrionales</taxon>
        <taxon>Desulfovibrionaceae</taxon>
        <taxon>Desulfovibrio</taxon>
    </lineage>
</organism>
<evidence type="ECO:0000313" key="1">
    <source>
        <dbReference type="EMBL" id="GAB1255417.1"/>
    </source>
</evidence>
<accession>A0ABQ0ECM7</accession>
<sequence length="118" mass="13149">MIRLNFVLPSGQIRTPQADARPKASCVRVRTGKWGGLFYIGGICILKIQCAEGAGRESAYQPCVDFCKSPHHVTAKASRRAGVDHYSGRSCDLRPQSWLRAVTQGLERATHQSNYRFK</sequence>
<comment type="caution">
    <text evidence="1">The sequence shown here is derived from an EMBL/GenBank/DDBJ whole genome shotgun (WGS) entry which is preliminary data.</text>
</comment>
<dbReference type="EMBL" id="BAAFSG010000001">
    <property type="protein sequence ID" value="GAB1255417.1"/>
    <property type="molecule type" value="Genomic_DNA"/>
</dbReference>
<dbReference type="Proteomes" id="UP001628192">
    <property type="component" value="Unassembled WGS sequence"/>
</dbReference>
<proteinExistence type="predicted"/>
<name>A0ABQ0ECM7_9BACT</name>
<reference evidence="1 3" key="1">
    <citation type="journal article" date="2025" name="Int. J. Syst. Evol. Microbiol.">
        <title>Desulfovibrio falkowii sp. nov., Porphyromonas miyakawae sp. nov., Mediterraneibacter flintii sp. nov. and Owariibacterium komagatae gen. nov., sp. nov., isolated from human faeces.</title>
        <authorList>
            <person name="Hamaguchi T."/>
            <person name="Ohara M."/>
            <person name="Hisatomi A."/>
            <person name="Sekiguchi K."/>
            <person name="Takeda J.I."/>
            <person name="Ueyama J."/>
            <person name="Ito M."/>
            <person name="Nishiwaki H."/>
            <person name="Ogi T."/>
            <person name="Hirayama M."/>
            <person name="Ohkuma M."/>
            <person name="Sakamoto M."/>
            <person name="Ohno K."/>
        </authorList>
    </citation>
    <scope>NUCLEOTIDE SEQUENCE [LARGE SCALE GENOMIC DNA]</scope>
    <source>
        <strain evidence="1 3">13CB8C</strain>
    </source>
</reference>